<dbReference type="InterPro" id="IPR000157">
    <property type="entry name" value="TIR_dom"/>
</dbReference>
<evidence type="ECO:0000256" key="2">
    <source>
        <dbReference type="ARBA" id="ARBA00022737"/>
    </source>
</evidence>
<feature type="repeat" description="WD" evidence="3">
    <location>
        <begin position="598"/>
        <end position="639"/>
    </location>
</feature>
<dbReference type="Pfam" id="PF13676">
    <property type="entry name" value="TIR_2"/>
    <property type="match status" value="1"/>
</dbReference>
<feature type="transmembrane region" description="Helical" evidence="5">
    <location>
        <begin position="196"/>
        <end position="216"/>
    </location>
</feature>
<dbReference type="Gene3D" id="3.40.50.10140">
    <property type="entry name" value="Toll/interleukin-1 receptor homology (TIR) domain"/>
    <property type="match status" value="1"/>
</dbReference>
<dbReference type="InterPro" id="IPR019775">
    <property type="entry name" value="WD40_repeat_CS"/>
</dbReference>
<dbReference type="GO" id="GO:0007165">
    <property type="term" value="P:signal transduction"/>
    <property type="evidence" value="ECO:0007669"/>
    <property type="project" value="InterPro"/>
</dbReference>
<feature type="domain" description="TIR" evidence="6">
    <location>
        <begin position="5"/>
        <end position="169"/>
    </location>
</feature>
<evidence type="ECO:0000313" key="7">
    <source>
        <dbReference type="EMBL" id="MTV50833.1"/>
    </source>
</evidence>
<dbReference type="PROSITE" id="PS50104">
    <property type="entry name" value="TIR"/>
    <property type="match status" value="1"/>
</dbReference>
<dbReference type="CDD" id="cd00200">
    <property type="entry name" value="WD40"/>
    <property type="match status" value="1"/>
</dbReference>
<evidence type="ECO:0000256" key="4">
    <source>
        <dbReference type="SAM" id="Coils"/>
    </source>
</evidence>
<dbReference type="AlphaFoldDB" id="A0A6I3SP50"/>
<dbReference type="PANTHER" id="PTHR19879">
    <property type="entry name" value="TRANSCRIPTION INITIATION FACTOR TFIID"/>
    <property type="match status" value="1"/>
</dbReference>
<feature type="repeat" description="WD" evidence="3">
    <location>
        <begin position="1017"/>
        <end position="1051"/>
    </location>
</feature>
<name>A0A6I3SP50_HELMO</name>
<feature type="repeat" description="WD" evidence="3">
    <location>
        <begin position="697"/>
        <end position="738"/>
    </location>
</feature>
<organism evidence="7 8">
    <name type="scientific">Heliobacterium mobile</name>
    <name type="common">Heliobacillus mobilis</name>
    <dbReference type="NCBI Taxonomy" id="28064"/>
    <lineage>
        <taxon>Bacteria</taxon>
        <taxon>Bacillati</taxon>
        <taxon>Bacillota</taxon>
        <taxon>Clostridia</taxon>
        <taxon>Eubacteriales</taxon>
        <taxon>Heliobacteriaceae</taxon>
        <taxon>Heliobacterium</taxon>
    </lineage>
</organism>
<sequence>MTQEYIYDAFISYRHTDLDIEVAKKLHRLLENYRIPRSIAKQTGVKRIKRVFRDQEELPVSSDLSENIQLALKNSKYLIVVCSPNTPKSKWCCQEIETFKMLHGKERILPILIDGEPADSFPHSLRFHKVLVEKPDGSYSEMEKEIEPLAADVRGKNLNEMWKKLKVEKLRILAPMLGVTFDELKQRHREQFVKKVVGISLASSLIFAVFGGFSLFQSNVIAAQSLQLQKSNEEIEEKNQQLQNRNEEISRKNTQLENINQKLMAQIEETYRQQKLAETNEKEAIKQKNEAEKQTVIARKNELLARQNADLANEQTKIANQQKDNALKNQSLFLADLSRQETDKGNRTLAMRLALSALPKNTEKPERPYVEEAENALNYAIYDMNTSMSVLEHDSPFIDSLVFSPDGTKLKTKWNYGCKIWDVRNGKEIDLFRDNLKVMDAAFSPDGKKIATISDDLNLKLWDAQSGQVIATVNDKNREKKDGRGNILFSPDGSKVCTYGINMPLEIWDLATLDKVFSFQTEGPIQPFAFSPDGSKLIMPNQILDTVNWNPINKASRHLDSQGGFLSPDGNRYITISGGNGNVAKIYDLISGNELKTLEGNDAALLYATFSPDGKKAITTSRDATARIWDVDTGKELLVLKHDEKTYPTIPEYVGSTADVAEVRWADFSPDGKLVVTASNTGIAKVWNSLTGDIIATLKYNSFVNKAIFSPDGRKVVISSRDRNVRIWDLDKEGYTNHSNNMSILDYNVYTNICLLNESRNLDHTDIRMVDLLTGEELSVLKHKKNVEKARFNSDGSKVLTLEGETTVHVWGVKNKNPITIFNNDVEEIYGKVIDATFDHIGDKIAVLTNKNIVLIFNLENNEDIKSFTLDNSYHRLQFSPNDNLLVIINNPVYWNENRMSNITLWSVDNQKKIGEYPIPGNNIKIAFNKSGEKLFVSSYVNNGFQIFDLLNGKSIVQLHNETSNWDTYFNFDGSMALIVASNQEGAGAESAGEFITYLYDLNNGNEILKTKLQDDVNDVAFSLDGRFMAINSLDHNLEIWSVENGNEIARFDCNSVNNVFFSQDGKKIFLTDKFVESGVQVWSFFNETEKLVEYVRNKLGDYELTSEERRKFFLE</sequence>
<dbReference type="PROSITE" id="PS50082">
    <property type="entry name" value="WD_REPEATS_2"/>
    <property type="match status" value="6"/>
</dbReference>
<keyword evidence="5" id="KW-0812">Transmembrane</keyword>
<protein>
    <submittedName>
        <fullName evidence="7">TIR domain-containing protein</fullName>
    </submittedName>
</protein>
<dbReference type="Proteomes" id="UP000430670">
    <property type="component" value="Unassembled WGS sequence"/>
</dbReference>
<dbReference type="SMART" id="SM00320">
    <property type="entry name" value="WD40"/>
    <property type="match status" value="9"/>
</dbReference>
<keyword evidence="2" id="KW-0677">Repeat</keyword>
<feature type="repeat" description="WD" evidence="3">
    <location>
        <begin position="780"/>
        <end position="821"/>
    </location>
</feature>
<evidence type="ECO:0000256" key="5">
    <source>
        <dbReference type="SAM" id="Phobius"/>
    </source>
</evidence>
<dbReference type="PROSITE" id="PS00678">
    <property type="entry name" value="WD_REPEATS_1"/>
    <property type="match status" value="3"/>
</dbReference>
<dbReference type="SUPFAM" id="SSF69304">
    <property type="entry name" value="Tricorn protease N-terminal domain"/>
    <property type="match status" value="1"/>
</dbReference>
<dbReference type="InterPro" id="IPR015943">
    <property type="entry name" value="WD40/YVTN_repeat-like_dom_sf"/>
</dbReference>
<evidence type="ECO:0000259" key="6">
    <source>
        <dbReference type="PROSITE" id="PS50104"/>
    </source>
</evidence>
<feature type="repeat" description="WD" evidence="3">
    <location>
        <begin position="431"/>
        <end position="472"/>
    </location>
</feature>
<dbReference type="SUPFAM" id="SSF50978">
    <property type="entry name" value="WD40 repeat-like"/>
    <property type="match status" value="2"/>
</dbReference>
<evidence type="ECO:0000256" key="3">
    <source>
        <dbReference type="PROSITE-ProRule" id="PRU00221"/>
    </source>
</evidence>
<comment type="caution">
    <text evidence="7">The sequence shown here is derived from an EMBL/GenBank/DDBJ whole genome shotgun (WGS) entry which is preliminary data.</text>
</comment>
<accession>A0A6I3SP50</accession>
<reference evidence="7 8" key="1">
    <citation type="submission" date="2019-11" db="EMBL/GenBank/DDBJ databases">
        <title>Whole-genome sequence of a the green, strictly anaerobic photosynthetic bacterium Heliobacillus mobilis DSM 6151.</title>
        <authorList>
            <person name="Kyndt J.A."/>
            <person name="Meyer T.E."/>
        </authorList>
    </citation>
    <scope>NUCLEOTIDE SEQUENCE [LARGE SCALE GENOMIC DNA]</scope>
    <source>
        <strain evidence="7 8">DSM 6151</strain>
    </source>
</reference>
<dbReference type="Pfam" id="PF00400">
    <property type="entry name" value="WD40"/>
    <property type="match status" value="5"/>
</dbReference>
<feature type="coiled-coil region" evidence="4">
    <location>
        <begin position="221"/>
        <end position="324"/>
    </location>
</feature>
<dbReference type="RefSeq" id="WP_155477914.1">
    <property type="nucleotide sequence ID" value="NZ_WNKU01000038.1"/>
</dbReference>
<dbReference type="InterPro" id="IPR035897">
    <property type="entry name" value="Toll_tir_struct_dom_sf"/>
</dbReference>
<dbReference type="InterPro" id="IPR001680">
    <property type="entry name" value="WD40_rpt"/>
</dbReference>
<dbReference type="SUPFAM" id="SSF52200">
    <property type="entry name" value="Toll/Interleukin receptor TIR domain"/>
    <property type="match status" value="1"/>
</dbReference>
<feature type="repeat" description="WD" evidence="3">
    <location>
        <begin position="656"/>
        <end position="697"/>
    </location>
</feature>
<dbReference type="OrthoDB" id="89550at2"/>
<dbReference type="SMART" id="SM00255">
    <property type="entry name" value="TIR"/>
    <property type="match status" value="1"/>
</dbReference>
<keyword evidence="5" id="KW-0472">Membrane</keyword>
<evidence type="ECO:0000256" key="1">
    <source>
        <dbReference type="ARBA" id="ARBA00022574"/>
    </source>
</evidence>
<dbReference type="PANTHER" id="PTHR19879:SF9">
    <property type="entry name" value="TRANSCRIPTION INITIATION FACTOR TFIID SUBUNIT 5"/>
    <property type="match status" value="1"/>
</dbReference>
<dbReference type="Gene3D" id="2.130.10.10">
    <property type="entry name" value="YVTN repeat-like/Quinoprotein amine dehydrogenase"/>
    <property type="match status" value="5"/>
</dbReference>
<keyword evidence="8" id="KW-1185">Reference proteome</keyword>
<keyword evidence="1 3" id="KW-0853">WD repeat</keyword>
<proteinExistence type="predicted"/>
<gene>
    <name evidence="7" type="ORF">GJ688_18030</name>
</gene>
<keyword evidence="5" id="KW-1133">Transmembrane helix</keyword>
<dbReference type="InterPro" id="IPR036322">
    <property type="entry name" value="WD40_repeat_dom_sf"/>
</dbReference>
<evidence type="ECO:0000313" key="8">
    <source>
        <dbReference type="Proteomes" id="UP000430670"/>
    </source>
</evidence>
<dbReference type="EMBL" id="WNKU01000038">
    <property type="protein sequence ID" value="MTV50833.1"/>
    <property type="molecule type" value="Genomic_DNA"/>
</dbReference>
<dbReference type="PROSITE" id="PS50294">
    <property type="entry name" value="WD_REPEATS_REGION"/>
    <property type="match status" value="3"/>
</dbReference>
<keyword evidence="4" id="KW-0175">Coiled coil</keyword>